<comment type="caution">
    <text evidence="3">The sequence shown here is derived from an EMBL/GenBank/DDBJ whole genome shotgun (WGS) entry which is preliminary data.</text>
</comment>
<organism evidence="3 4">
    <name type="scientific">Periconia digitata</name>
    <dbReference type="NCBI Taxonomy" id="1303443"/>
    <lineage>
        <taxon>Eukaryota</taxon>
        <taxon>Fungi</taxon>
        <taxon>Dikarya</taxon>
        <taxon>Ascomycota</taxon>
        <taxon>Pezizomycotina</taxon>
        <taxon>Dothideomycetes</taxon>
        <taxon>Pleosporomycetidae</taxon>
        <taxon>Pleosporales</taxon>
        <taxon>Massarineae</taxon>
        <taxon>Periconiaceae</taxon>
        <taxon>Periconia</taxon>
    </lineage>
</organism>
<dbReference type="Proteomes" id="UP001152607">
    <property type="component" value="Unassembled WGS sequence"/>
</dbReference>
<evidence type="ECO:0000256" key="2">
    <source>
        <dbReference type="ARBA" id="ARBA00023604"/>
    </source>
</evidence>
<name>A0A9W4UA53_9PLEO</name>
<keyword evidence="4" id="KW-1185">Reference proteome</keyword>
<dbReference type="NCBIfam" id="NF041278">
    <property type="entry name" value="CmcJ_NvfI_EfuI"/>
    <property type="match status" value="1"/>
</dbReference>
<evidence type="ECO:0000313" key="3">
    <source>
        <dbReference type="EMBL" id="CAI6332468.1"/>
    </source>
</evidence>
<dbReference type="PANTHER" id="PTHR34598">
    <property type="entry name" value="BLL6449 PROTEIN"/>
    <property type="match status" value="1"/>
</dbReference>
<sequence length="286" mass="33859">MTGDTIVVAPVHFIKWLPLYENEKPFNIFINLPEDAQDTRTNNLEFDVIDTSFHNVRGQEDKFSLDEQGFEFIQWPHTFKNFGDRAAVETEYLPQIEKFIREKIPDAEEIALFEWRLRDNSTMNPGELRDLEEPTERLRPSLHPHIDHATKPILDRIQATFPENYKELLNKRVRVLNLWHPMRHRVENWPLGLADGSNISLNDFLETDHVRRKYVGASLNLMHRPEYQWHYLKDQMKDEAILFKNFDSSGNVKAHFAPHVSFPHPEARDDAIRESFEVRMLIFSKE</sequence>
<gene>
    <name evidence="3" type="ORF">PDIGIT_LOCUS5493</name>
</gene>
<dbReference type="AlphaFoldDB" id="A0A9W4UA53"/>
<dbReference type="EMBL" id="CAOQHR010000003">
    <property type="protein sequence ID" value="CAI6332468.1"/>
    <property type="molecule type" value="Genomic_DNA"/>
</dbReference>
<reference evidence="3" key="1">
    <citation type="submission" date="2023-01" db="EMBL/GenBank/DDBJ databases">
        <authorList>
            <person name="Van Ghelder C."/>
            <person name="Rancurel C."/>
        </authorList>
    </citation>
    <scope>NUCLEOTIDE SEQUENCE</scope>
    <source>
        <strain evidence="3">CNCM I-4278</strain>
    </source>
</reference>
<accession>A0A9W4UA53</accession>
<dbReference type="InterPro" id="IPR044053">
    <property type="entry name" value="AsaB-like"/>
</dbReference>
<comment type="similarity">
    <text evidence="2">Belongs to the asaB hydroxylase/desaturase family.</text>
</comment>
<dbReference type="OrthoDB" id="412788at2759"/>
<evidence type="ECO:0008006" key="5">
    <source>
        <dbReference type="Google" id="ProtNLM"/>
    </source>
</evidence>
<evidence type="ECO:0000256" key="1">
    <source>
        <dbReference type="ARBA" id="ARBA00023002"/>
    </source>
</evidence>
<keyword evidence="1" id="KW-0560">Oxidoreductase</keyword>
<protein>
    <recommendedName>
        <fullName evidence="5">Methyltransferase</fullName>
    </recommendedName>
</protein>
<evidence type="ECO:0000313" key="4">
    <source>
        <dbReference type="Proteomes" id="UP001152607"/>
    </source>
</evidence>
<dbReference type="GO" id="GO:0016491">
    <property type="term" value="F:oxidoreductase activity"/>
    <property type="evidence" value="ECO:0007669"/>
    <property type="project" value="UniProtKB-KW"/>
</dbReference>
<dbReference type="PANTHER" id="PTHR34598:SF3">
    <property type="entry name" value="OXIDOREDUCTASE AN1597"/>
    <property type="match status" value="1"/>
</dbReference>
<proteinExistence type="inferred from homology"/>